<comment type="caution">
    <text evidence="4">The sequence shown here is derived from an EMBL/GenBank/DDBJ whole genome shotgun (WGS) entry which is preliminary data.</text>
</comment>
<feature type="domain" description="DUF7978" evidence="3">
    <location>
        <begin position="34"/>
        <end position="221"/>
    </location>
</feature>
<dbReference type="RefSeq" id="WP_256533753.1">
    <property type="nucleotide sequence ID" value="NZ_CP101824.1"/>
</dbReference>
<dbReference type="InterPro" id="IPR058284">
    <property type="entry name" value="DUF7978"/>
</dbReference>
<keyword evidence="5" id="KW-1185">Reference proteome</keyword>
<gene>
    <name evidence="4" type="ORF">ACFOUR_03930</name>
</gene>
<proteinExistence type="predicted"/>
<feature type="transmembrane region" description="Helical" evidence="2">
    <location>
        <begin position="198"/>
        <end position="220"/>
    </location>
</feature>
<keyword evidence="2" id="KW-1133">Transmembrane helix</keyword>
<feature type="region of interest" description="Disordered" evidence="1">
    <location>
        <begin position="1"/>
        <end position="27"/>
    </location>
</feature>
<evidence type="ECO:0000256" key="2">
    <source>
        <dbReference type="SAM" id="Phobius"/>
    </source>
</evidence>
<sequence>MSPQPKFRHGGPVPDDDSDDADGESADTLATLPSVHGRIPIVGGLLAGVGAYGVTYLLAVLLVFVGENGIGYGRDSQESAHAMVKGAWVVLMNLGAVLRVDGEPASTIGGVSRLSFLEFSVSAVSSLIVFGILVVAAYAVADCVETDSVVERIGASLLVVPPYVVFSIGLATLARWEAPGTGDPSDATRELSIAVVDAALYAGLLVPSVLALLGGTLAVCRRLWLANRAPR</sequence>
<dbReference type="Pfam" id="PF25933">
    <property type="entry name" value="DUF7978"/>
    <property type="match status" value="1"/>
</dbReference>
<evidence type="ECO:0000259" key="3">
    <source>
        <dbReference type="Pfam" id="PF25933"/>
    </source>
</evidence>
<dbReference type="EMBL" id="JBHSAQ010000002">
    <property type="protein sequence ID" value="MFC3957523.1"/>
    <property type="molecule type" value="Genomic_DNA"/>
</dbReference>
<dbReference type="GeneID" id="73902889"/>
<reference evidence="4 5" key="1">
    <citation type="journal article" date="2019" name="Int. J. Syst. Evol. Microbiol.">
        <title>The Global Catalogue of Microorganisms (GCM) 10K type strain sequencing project: providing services to taxonomists for standard genome sequencing and annotation.</title>
        <authorList>
            <consortium name="The Broad Institute Genomics Platform"/>
            <consortium name="The Broad Institute Genome Sequencing Center for Infectious Disease"/>
            <person name="Wu L."/>
            <person name="Ma J."/>
        </authorList>
    </citation>
    <scope>NUCLEOTIDE SEQUENCE [LARGE SCALE GENOMIC DNA]</scope>
    <source>
        <strain evidence="4 5">IBRC-M 10256</strain>
    </source>
</reference>
<accession>A0ABD5NKM3</accession>
<name>A0ABD5NKM3_9EURY</name>
<feature type="compositionally biased region" description="Acidic residues" evidence="1">
    <location>
        <begin position="14"/>
        <end position="25"/>
    </location>
</feature>
<keyword evidence="2" id="KW-0472">Membrane</keyword>
<keyword evidence="2" id="KW-0812">Transmembrane</keyword>
<evidence type="ECO:0000256" key="1">
    <source>
        <dbReference type="SAM" id="MobiDB-lite"/>
    </source>
</evidence>
<organism evidence="4 5">
    <name type="scientific">Halovivax cerinus</name>
    <dbReference type="NCBI Taxonomy" id="1487865"/>
    <lineage>
        <taxon>Archaea</taxon>
        <taxon>Methanobacteriati</taxon>
        <taxon>Methanobacteriota</taxon>
        <taxon>Stenosarchaea group</taxon>
        <taxon>Halobacteria</taxon>
        <taxon>Halobacteriales</taxon>
        <taxon>Natrialbaceae</taxon>
        <taxon>Halovivax</taxon>
    </lineage>
</organism>
<feature type="transmembrane region" description="Helical" evidence="2">
    <location>
        <begin position="41"/>
        <end position="70"/>
    </location>
</feature>
<protein>
    <recommendedName>
        <fullName evidence="3">DUF7978 domain-containing protein</fullName>
    </recommendedName>
</protein>
<feature type="transmembrane region" description="Helical" evidence="2">
    <location>
        <begin position="153"/>
        <end position="178"/>
    </location>
</feature>
<dbReference type="Proteomes" id="UP001595846">
    <property type="component" value="Unassembled WGS sequence"/>
</dbReference>
<dbReference type="AlphaFoldDB" id="A0ABD5NKM3"/>
<feature type="transmembrane region" description="Helical" evidence="2">
    <location>
        <begin position="120"/>
        <end position="141"/>
    </location>
</feature>
<evidence type="ECO:0000313" key="4">
    <source>
        <dbReference type="EMBL" id="MFC3957523.1"/>
    </source>
</evidence>
<evidence type="ECO:0000313" key="5">
    <source>
        <dbReference type="Proteomes" id="UP001595846"/>
    </source>
</evidence>